<protein>
    <submittedName>
        <fullName evidence="1">Uncharacterized protein</fullName>
    </submittedName>
</protein>
<evidence type="ECO:0000313" key="2">
    <source>
        <dbReference type="Proteomes" id="UP001162992"/>
    </source>
</evidence>
<dbReference type="Proteomes" id="UP001162992">
    <property type="component" value="Chromosome 12"/>
</dbReference>
<reference evidence="2" key="1">
    <citation type="journal article" date="2024" name="Proc. Natl. Acad. Sci. U.S.A.">
        <title>Extraordinary preservation of gene collinearity over three hundred million years revealed in homosporous lycophytes.</title>
        <authorList>
            <person name="Li C."/>
            <person name="Wickell D."/>
            <person name="Kuo L.Y."/>
            <person name="Chen X."/>
            <person name="Nie B."/>
            <person name="Liao X."/>
            <person name="Peng D."/>
            <person name="Ji J."/>
            <person name="Jenkins J."/>
            <person name="Williams M."/>
            <person name="Shu S."/>
            <person name="Plott C."/>
            <person name="Barry K."/>
            <person name="Rajasekar S."/>
            <person name="Grimwood J."/>
            <person name="Han X."/>
            <person name="Sun S."/>
            <person name="Hou Z."/>
            <person name="He W."/>
            <person name="Dai G."/>
            <person name="Sun C."/>
            <person name="Schmutz J."/>
            <person name="Leebens-Mack J.H."/>
            <person name="Li F.W."/>
            <person name="Wang L."/>
        </authorList>
    </citation>
    <scope>NUCLEOTIDE SEQUENCE [LARGE SCALE GENOMIC DNA]</scope>
    <source>
        <strain evidence="2">cv. PW_Plant_1</strain>
    </source>
</reference>
<dbReference type="EMBL" id="CM055103">
    <property type="protein sequence ID" value="KAJ7536867.1"/>
    <property type="molecule type" value="Genomic_DNA"/>
</dbReference>
<comment type="caution">
    <text evidence="1">The sequence shown here is derived from an EMBL/GenBank/DDBJ whole genome shotgun (WGS) entry which is preliminary data.</text>
</comment>
<organism evidence="1 2">
    <name type="scientific">Diphasiastrum complanatum</name>
    <name type="common">Issler's clubmoss</name>
    <name type="synonym">Lycopodium complanatum</name>
    <dbReference type="NCBI Taxonomy" id="34168"/>
    <lineage>
        <taxon>Eukaryota</taxon>
        <taxon>Viridiplantae</taxon>
        <taxon>Streptophyta</taxon>
        <taxon>Embryophyta</taxon>
        <taxon>Tracheophyta</taxon>
        <taxon>Lycopodiopsida</taxon>
        <taxon>Lycopodiales</taxon>
        <taxon>Lycopodiaceae</taxon>
        <taxon>Lycopodioideae</taxon>
        <taxon>Diphasiastrum</taxon>
    </lineage>
</organism>
<gene>
    <name evidence="1" type="ORF">O6H91_12G085900</name>
</gene>
<proteinExistence type="predicted"/>
<evidence type="ECO:0000313" key="1">
    <source>
        <dbReference type="EMBL" id="KAJ7536867.1"/>
    </source>
</evidence>
<sequence>MADDPPPSAAAQAPIPPPFIAFPFPQMRPPPFWQMQDHHTQFFGLRTLPPTVQFALPDLHSHAQLHHFPLPFVAMQSGDGRAAVAPRPSPVAATHFATRNFPPHPGDRLPPLAYSSVSAFSSHNPAAGLQLCTESPPESSLLDPQTSSPPPQSSRQAIAKELPRVDQIAQKEQEYSGAFRAAAPVARRQNVHQAVYPPPLASHQDVVAHRQLFYDTLSKLHAFLGIQSQVPHIGGKDLDLHALYREVTQYGGLKQVIKFNKWKDIIAALELPAQVSSPSFFLRKHYINLLHHYEQVYYLRVQGHFVPPPAPLPAPCSVSTPRIQDISKHATGEDPKPAKRRRRKKFKTIEMLEDDPGQSVGRNVTGAIEGKFEHGYLVTVVVGTEKMRGVLYHVPPGNDTPQFAALPELLNKLGSPQNALDLQVGMRRRRSKNGNYLKRDPNAPRSSRSGYNFFFAEQRTRLKDYHPEKHTDVTKIIGELWHSLTPEERMPYLQRGQTDKERYRQAKTEYQEKLKMQIELRDDNAIQVHSESLDDRGHCPEQLEQSGVNESGDANDSDHDYHVSLDADLDIGAFNLSQEQGLRTQMFGDYVPEVDTEHSQGYHISEHRDQEQRVYAAQPADNEEEEDEEEDDDDDGDEDEDDGNDAQEDGQYASVEASDF</sequence>
<keyword evidence="2" id="KW-1185">Reference proteome</keyword>
<name>A0ACC2C5D9_DIPCM</name>
<accession>A0ACC2C5D9</accession>